<proteinExistence type="predicted"/>
<organism evidence="1 2">
    <name type="scientific">Streptomyces violaceusniger</name>
    <dbReference type="NCBI Taxonomy" id="68280"/>
    <lineage>
        <taxon>Bacteria</taxon>
        <taxon>Bacillati</taxon>
        <taxon>Actinomycetota</taxon>
        <taxon>Actinomycetes</taxon>
        <taxon>Kitasatosporales</taxon>
        <taxon>Streptomycetaceae</taxon>
        <taxon>Streptomyces</taxon>
        <taxon>Streptomyces violaceusniger group</taxon>
    </lineage>
</organism>
<name>A0A0X3VSC9_STRVO</name>
<reference evidence="2" key="1">
    <citation type="submission" date="2015-10" db="EMBL/GenBank/DDBJ databases">
        <authorList>
            <person name="Ju K.-S."/>
            <person name="Doroghazi J.R."/>
            <person name="Metcalf W.W."/>
        </authorList>
    </citation>
    <scope>NUCLEOTIDE SEQUENCE [LARGE SCALE GENOMIC DNA]</scope>
    <source>
        <strain evidence="2">NRRL F-8817</strain>
    </source>
</reference>
<comment type="caution">
    <text evidence="1">The sequence shown here is derived from an EMBL/GenBank/DDBJ whole genome shotgun (WGS) entry which is preliminary data.</text>
</comment>
<dbReference type="RefSeq" id="WP_059147354.1">
    <property type="nucleotide sequence ID" value="NZ_LLZJ01000385.1"/>
</dbReference>
<evidence type="ECO:0000313" key="1">
    <source>
        <dbReference type="EMBL" id="KUL47590.1"/>
    </source>
</evidence>
<dbReference type="EMBL" id="LLZJ01000385">
    <property type="protein sequence ID" value="KUL47590.1"/>
    <property type="molecule type" value="Genomic_DNA"/>
</dbReference>
<gene>
    <name evidence="1" type="ORF">ADL28_32490</name>
</gene>
<evidence type="ECO:0000313" key="2">
    <source>
        <dbReference type="Proteomes" id="UP000053413"/>
    </source>
</evidence>
<accession>A0A0X3VSC9</accession>
<sequence>MRCYAHEQVLALPDIPEFTPATVTEGSRQRRRMYQAGFRRTAEQSAFTGPDEDFLRSLELVMRISSASADDLARIEEPTPRTSQMNATGVHCSDTYCASCAPTPRTASW</sequence>
<dbReference type="AlphaFoldDB" id="A0A0X3VSC9"/>
<protein>
    <submittedName>
        <fullName evidence="1">Uncharacterized protein</fullName>
    </submittedName>
</protein>
<dbReference type="Proteomes" id="UP000053413">
    <property type="component" value="Unassembled WGS sequence"/>
</dbReference>